<organism evidence="3">
    <name type="scientific">Streptomyces sp. SID12501</name>
    <dbReference type="NCBI Taxonomy" id="2706042"/>
    <lineage>
        <taxon>Bacteria</taxon>
        <taxon>Bacillati</taxon>
        <taxon>Actinomycetota</taxon>
        <taxon>Actinomycetes</taxon>
        <taxon>Kitasatosporales</taxon>
        <taxon>Streptomycetaceae</taxon>
        <taxon>Streptomyces</taxon>
    </lineage>
</organism>
<feature type="compositionally biased region" description="Low complexity" evidence="1">
    <location>
        <begin position="259"/>
        <end position="303"/>
    </location>
</feature>
<feature type="region of interest" description="Disordered" evidence="1">
    <location>
        <begin position="259"/>
        <end position="310"/>
    </location>
</feature>
<accession>A0A6B3BLK6</accession>
<evidence type="ECO:0000256" key="1">
    <source>
        <dbReference type="SAM" id="MobiDB-lite"/>
    </source>
</evidence>
<dbReference type="RefSeq" id="WP_164312593.1">
    <property type="nucleotide sequence ID" value="NZ_JAAGLU010000003.1"/>
</dbReference>
<feature type="compositionally biased region" description="Gly residues" evidence="1">
    <location>
        <begin position="105"/>
        <end position="118"/>
    </location>
</feature>
<keyword evidence="2" id="KW-1133">Transmembrane helix</keyword>
<keyword evidence="2" id="KW-0472">Membrane</keyword>
<dbReference type="AlphaFoldDB" id="A0A6B3BLK6"/>
<reference evidence="3" key="1">
    <citation type="submission" date="2020-01" db="EMBL/GenBank/DDBJ databases">
        <title>Insect and environment-associated Actinomycetes.</title>
        <authorList>
            <person name="Currrie C."/>
            <person name="Chevrette M."/>
            <person name="Carlson C."/>
            <person name="Stubbendieck R."/>
            <person name="Wendt-Pienkowski E."/>
        </authorList>
    </citation>
    <scope>NUCLEOTIDE SEQUENCE</scope>
    <source>
        <strain evidence="3">SID12501</strain>
    </source>
</reference>
<gene>
    <name evidence="3" type="ORF">G3I71_04535</name>
</gene>
<feature type="transmembrane region" description="Helical" evidence="2">
    <location>
        <begin position="55"/>
        <end position="74"/>
    </location>
</feature>
<sequence>MNHGPDDQSLDGLGSEELALRTMLHQAVGGIQPTDAVLDHLRRAVPARRARKRHAAIGMAAAALFIGTAIPALLHVSNVTGAASDPSLIAGHGAQTEGGKDTGKGPDGGESTSGGGSGTVKDKPTSSASGGATNPDKGGGSGSTTGGADPTTSSATTPTCDATQLGSATGSVGSPDGSGAVYGTFRVVNVSAAACTVGGNGTVSPLAQGAADQSKLGVTDHTAGDAAGSLPDPSASVSGLVLAPGAAYTVQFAWVPSETCPTTGGTTDGGSTSDPSASPTPTPSESTDSATTGTSSGDTGTSAQLFTEDGTADGSVAVSYTAEGGSPTVTATVSNACAGTVYRTGVMAEST</sequence>
<evidence type="ECO:0000313" key="3">
    <source>
        <dbReference type="EMBL" id="NEC85142.1"/>
    </source>
</evidence>
<feature type="region of interest" description="Disordered" evidence="1">
    <location>
        <begin position="88"/>
        <end position="174"/>
    </location>
</feature>
<evidence type="ECO:0008006" key="4">
    <source>
        <dbReference type="Google" id="ProtNLM"/>
    </source>
</evidence>
<keyword evidence="2" id="KW-0812">Transmembrane</keyword>
<comment type="caution">
    <text evidence="3">The sequence shown here is derived from an EMBL/GenBank/DDBJ whole genome shotgun (WGS) entry which is preliminary data.</text>
</comment>
<proteinExistence type="predicted"/>
<evidence type="ECO:0000256" key="2">
    <source>
        <dbReference type="SAM" id="Phobius"/>
    </source>
</evidence>
<feature type="compositionally biased region" description="Low complexity" evidence="1">
    <location>
        <begin position="146"/>
        <end position="163"/>
    </location>
</feature>
<protein>
    <recommendedName>
        <fullName evidence="4">DUF4232 domain-containing protein</fullName>
    </recommendedName>
</protein>
<dbReference type="EMBL" id="JAAGLU010000003">
    <property type="protein sequence ID" value="NEC85142.1"/>
    <property type="molecule type" value="Genomic_DNA"/>
</dbReference>
<name>A0A6B3BLK6_9ACTN</name>